<proteinExistence type="predicted"/>
<evidence type="ECO:0000259" key="7">
    <source>
        <dbReference type="PROSITE" id="PS01124"/>
    </source>
</evidence>
<dbReference type="InterPro" id="IPR020449">
    <property type="entry name" value="Tscrpt_reg_AraC-type_HTH"/>
</dbReference>
<dbReference type="InterPro" id="IPR018062">
    <property type="entry name" value="HTH_AraC-typ_CS"/>
</dbReference>
<evidence type="ECO:0000256" key="4">
    <source>
        <dbReference type="ARBA" id="ARBA00023163"/>
    </source>
</evidence>
<organism evidence="9 10">
    <name type="scientific">Candidatus Blautia faecigallinarum</name>
    <dbReference type="NCBI Taxonomy" id="2838488"/>
    <lineage>
        <taxon>Bacteria</taxon>
        <taxon>Bacillati</taxon>
        <taxon>Bacillota</taxon>
        <taxon>Clostridia</taxon>
        <taxon>Lachnospirales</taxon>
        <taxon>Lachnospiraceae</taxon>
        <taxon>Blautia</taxon>
    </lineage>
</organism>
<protein>
    <recommendedName>
        <fullName evidence="1">Stage 0 sporulation protein A homolog</fullName>
    </recommendedName>
</protein>
<dbReference type="InterPro" id="IPR001789">
    <property type="entry name" value="Sig_transdc_resp-reg_receiver"/>
</dbReference>
<reference evidence="9" key="1">
    <citation type="journal article" date="2021" name="PeerJ">
        <title>Extensive microbial diversity within the chicken gut microbiome revealed by metagenomics and culture.</title>
        <authorList>
            <person name="Gilroy R."/>
            <person name="Ravi A."/>
            <person name="Getino M."/>
            <person name="Pursley I."/>
            <person name="Horton D.L."/>
            <person name="Alikhan N.F."/>
            <person name="Baker D."/>
            <person name="Gharbi K."/>
            <person name="Hall N."/>
            <person name="Watson M."/>
            <person name="Adriaenssens E.M."/>
            <person name="Foster-Nyarko E."/>
            <person name="Jarju S."/>
            <person name="Secka A."/>
            <person name="Antonio M."/>
            <person name="Oren A."/>
            <person name="Chaudhuri R.R."/>
            <person name="La Ragione R."/>
            <person name="Hildebrand F."/>
            <person name="Pallen M.J."/>
        </authorList>
    </citation>
    <scope>NUCLEOTIDE SEQUENCE</scope>
    <source>
        <strain evidence="9">14324</strain>
    </source>
</reference>
<comment type="caution">
    <text evidence="9">The sequence shown here is derived from an EMBL/GenBank/DDBJ whole genome shotgun (WGS) entry which is preliminary data.</text>
</comment>
<dbReference type="PANTHER" id="PTHR43280:SF28">
    <property type="entry name" value="HTH-TYPE TRANSCRIPTIONAL ACTIVATOR RHAS"/>
    <property type="match status" value="1"/>
</dbReference>
<dbReference type="PROSITE" id="PS50110">
    <property type="entry name" value="RESPONSE_REGULATORY"/>
    <property type="match status" value="1"/>
</dbReference>
<evidence type="ECO:0000256" key="3">
    <source>
        <dbReference type="ARBA" id="ARBA00023125"/>
    </source>
</evidence>
<dbReference type="PROSITE" id="PS01124">
    <property type="entry name" value="HTH_ARAC_FAMILY_2"/>
    <property type="match status" value="1"/>
</dbReference>
<sequence>MERADSDFHVVGTAQTGVQAYALIEELNPEVLVTDIRMPVMDGIALIAKVREHFPLIKCIITSGFSDFEYARSAITLCVSDYLLKPLDSEELSDILGKIKREFQIAQNSFEGIFSPATTRQTPTQIAELLKEYILSNYTSEINLNLIASSMNYSSSYLTKIFCQVYDCTPSKYIINLRINKACQLLLHNPELSIRQIGEAVGYHDQAYFSRIFKKHTGKSPFEYRET</sequence>
<dbReference type="Gene3D" id="3.40.50.2300">
    <property type="match status" value="1"/>
</dbReference>
<keyword evidence="4" id="KW-0804">Transcription</keyword>
<dbReference type="GO" id="GO:0043565">
    <property type="term" value="F:sequence-specific DNA binding"/>
    <property type="evidence" value="ECO:0007669"/>
    <property type="project" value="InterPro"/>
</dbReference>
<keyword evidence="3" id="KW-0238">DNA-binding</keyword>
<evidence type="ECO:0000256" key="1">
    <source>
        <dbReference type="ARBA" id="ARBA00018672"/>
    </source>
</evidence>
<feature type="modified residue" description="4-aspartylphosphate" evidence="6">
    <location>
        <position position="35"/>
    </location>
</feature>
<keyword evidence="6" id="KW-0597">Phosphoprotein</keyword>
<dbReference type="Pfam" id="PF00072">
    <property type="entry name" value="Response_reg"/>
    <property type="match status" value="1"/>
</dbReference>
<keyword evidence="2" id="KW-0805">Transcription regulation</keyword>
<dbReference type="SMART" id="SM00448">
    <property type="entry name" value="REC"/>
    <property type="match status" value="1"/>
</dbReference>
<evidence type="ECO:0000313" key="10">
    <source>
        <dbReference type="Proteomes" id="UP000824041"/>
    </source>
</evidence>
<dbReference type="Gene3D" id="1.10.10.60">
    <property type="entry name" value="Homeodomain-like"/>
    <property type="match status" value="2"/>
</dbReference>
<evidence type="ECO:0000256" key="6">
    <source>
        <dbReference type="PROSITE-ProRule" id="PRU00169"/>
    </source>
</evidence>
<gene>
    <name evidence="9" type="ORF">IAA21_05955</name>
</gene>
<dbReference type="SMART" id="SM00342">
    <property type="entry name" value="HTH_ARAC"/>
    <property type="match status" value="1"/>
</dbReference>
<dbReference type="Proteomes" id="UP000824041">
    <property type="component" value="Unassembled WGS sequence"/>
</dbReference>
<reference evidence="9" key="2">
    <citation type="submission" date="2021-04" db="EMBL/GenBank/DDBJ databases">
        <authorList>
            <person name="Gilroy R."/>
        </authorList>
    </citation>
    <scope>NUCLEOTIDE SEQUENCE</scope>
    <source>
        <strain evidence="9">14324</strain>
    </source>
</reference>
<dbReference type="GO" id="GO:0000160">
    <property type="term" value="P:phosphorelay signal transduction system"/>
    <property type="evidence" value="ECO:0007669"/>
    <property type="project" value="InterPro"/>
</dbReference>
<dbReference type="GO" id="GO:0003700">
    <property type="term" value="F:DNA-binding transcription factor activity"/>
    <property type="evidence" value="ECO:0007669"/>
    <property type="project" value="InterPro"/>
</dbReference>
<dbReference type="Pfam" id="PF12833">
    <property type="entry name" value="HTH_18"/>
    <property type="match status" value="1"/>
</dbReference>
<dbReference type="PROSITE" id="PS00041">
    <property type="entry name" value="HTH_ARAC_FAMILY_1"/>
    <property type="match status" value="1"/>
</dbReference>
<dbReference type="SUPFAM" id="SSF52172">
    <property type="entry name" value="CheY-like"/>
    <property type="match status" value="1"/>
</dbReference>
<dbReference type="EMBL" id="DXBU01000086">
    <property type="protein sequence ID" value="HIZ22327.1"/>
    <property type="molecule type" value="Genomic_DNA"/>
</dbReference>
<name>A0A9D2DSB9_9FIRM</name>
<accession>A0A9D2DSB9</accession>
<dbReference type="PRINTS" id="PR00032">
    <property type="entry name" value="HTHARAC"/>
</dbReference>
<evidence type="ECO:0000259" key="8">
    <source>
        <dbReference type="PROSITE" id="PS50110"/>
    </source>
</evidence>
<evidence type="ECO:0000256" key="5">
    <source>
        <dbReference type="ARBA" id="ARBA00024867"/>
    </source>
</evidence>
<dbReference type="InterPro" id="IPR011006">
    <property type="entry name" value="CheY-like_superfamily"/>
</dbReference>
<comment type="function">
    <text evidence="5">May play the central regulatory role in sporulation. It may be an element of the effector pathway responsible for the activation of sporulation genes in response to nutritional stress. Spo0A may act in concert with spo0H (a sigma factor) to control the expression of some genes that are critical to the sporulation process.</text>
</comment>
<feature type="domain" description="HTH araC/xylS-type" evidence="7">
    <location>
        <begin position="128"/>
        <end position="227"/>
    </location>
</feature>
<dbReference type="InterPro" id="IPR009057">
    <property type="entry name" value="Homeodomain-like_sf"/>
</dbReference>
<dbReference type="AlphaFoldDB" id="A0A9D2DSB9"/>
<dbReference type="InterPro" id="IPR018060">
    <property type="entry name" value="HTH_AraC"/>
</dbReference>
<dbReference type="PANTHER" id="PTHR43280">
    <property type="entry name" value="ARAC-FAMILY TRANSCRIPTIONAL REGULATOR"/>
    <property type="match status" value="1"/>
</dbReference>
<feature type="domain" description="Response regulatory" evidence="8">
    <location>
        <begin position="1"/>
        <end position="100"/>
    </location>
</feature>
<dbReference type="SUPFAM" id="SSF46689">
    <property type="entry name" value="Homeodomain-like"/>
    <property type="match status" value="2"/>
</dbReference>
<evidence type="ECO:0000313" key="9">
    <source>
        <dbReference type="EMBL" id="HIZ22327.1"/>
    </source>
</evidence>
<evidence type="ECO:0000256" key="2">
    <source>
        <dbReference type="ARBA" id="ARBA00023015"/>
    </source>
</evidence>
<dbReference type="CDD" id="cd17536">
    <property type="entry name" value="REC_YesN-like"/>
    <property type="match status" value="1"/>
</dbReference>